<evidence type="ECO:0000256" key="4">
    <source>
        <dbReference type="ARBA" id="ARBA00013208"/>
    </source>
</evidence>
<dbReference type="GO" id="GO:0006465">
    <property type="term" value="P:signal peptide processing"/>
    <property type="evidence" value="ECO:0007669"/>
    <property type="project" value="InterPro"/>
</dbReference>
<dbReference type="NCBIfam" id="TIGR02227">
    <property type="entry name" value="sigpep_I_bact"/>
    <property type="match status" value="1"/>
</dbReference>
<evidence type="ECO:0000256" key="3">
    <source>
        <dbReference type="ARBA" id="ARBA00009370"/>
    </source>
</evidence>
<dbReference type="EC" id="3.4.21.89" evidence="4 8"/>
<dbReference type="STRING" id="1871336.BBG48_00465"/>
<evidence type="ECO:0000256" key="6">
    <source>
        <dbReference type="ARBA" id="ARBA00022801"/>
    </source>
</evidence>
<dbReference type="CDD" id="cd06530">
    <property type="entry name" value="S26_SPase_I"/>
    <property type="match status" value="1"/>
</dbReference>
<name>A0A371INV3_9FIRM</name>
<evidence type="ECO:0000256" key="7">
    <source>
        <dbReference type="PIRSR" id="PIRSR600223-1"/>
    </source>
</evidence>
<dbReference type="InterPro" id="IPR019533">
    <property type="entry name" value="Peptidase_S26"/>
</dbReference>
<dbReference type="PROSITE" id="PS00760">
    <property type="entry name" value="SPASE_I_2"/>
    <property type="match status" value="1"/>
</dbReference>
<comment type="subcellular location">
    <subcellularLocation>
        <location evidence="2">Cell membrane</location>
        <topology evidence="2">Single-pass type II membrane protein</topology>
    </subcellularLocation>
    <subcellularLocation>
        <location evidence="9">Membrane</location>
        <topology evidence="9">Single-pass type II membrane protein</topology>
    </subcellularLocation>
</comment>
<evidence type="ECO:0000256" key="5">
    <source>
        <dbReference type="ARBA" id="ARBA00022670"/>
    </source>
</evidence>
<feature type="active site" evidence="7">
    <location>
        <position position="48"/>
    </location>
</feature>
<evidence type="ECO:0000313" key="12">
    <source>
        <dbReference type="Proteomes" id="UP000093352"/>
    </source>
</evidence>
<dbReference type="GO" id="GO:0004252">
    <property type="term" value="F:serine-type endopeptidase activity"/>
    <property type="evidence" value="ECO:0007669"/>
    <property type="project" value="InterPro"/>
</dbReference>
<proteinExistence type="inferred from homology"/>
<evidence type="ECO:0000259" key="10">
    <source>
        <dbReference type="Pfam" id="PF10502"/>
    </source>
</evidence>
<feature type="active site" evidence="7">
    <location>
        <position position="95"/>
    </location>
</feature>
<reference evidence="11 12" key="1">
    <citation type="journal article" date="2016" name="Genome Announc.">
        <title>Draft Genome Sequence of Criibacterium bergeronii gen. nov., sp. nov., Strain CCRI-22567T, Isolated from a Vaginal Sample from a Woman with Bacterial Vaginosis.</title>
        <authorList>
            <person name="Maheux A.F."/>
            <person name="Berube E."/>
            <person name="Boudreau D.K."/>
            <person name="Raymond F."/>
            <person name="Corbeil J."/>
            <person name="Roy P.H."/>
            <person name="Boissinot M."/>
            <person name="Omar R.F."/>
        </authorList>
    </citation>
    <scope>NUCLEOTIDE SEQUENCE [LARGE SCALE GENOMIC DNA]</scope>
    <source>
        <strain evidence="11 12">CCRI-22567</strain>
    </source>
</reference>
<dbReference type="PRINTS" id="PR00727">
    <property type="entry name" value="LEADERPTASE"/>
</dbReference>
<dbReference type="EMBL" id="MBEW02000001">
    <property type="protein sequence ID" value="RDY22171.1"/>
    <property type="molecule type" value="Genomic_DNA"/>
</dbReference>
<comment type="caution">
    <text evidence="11">The sequence shown here is derived from an EMBL/GenBank/DDBJ whole genome shotgun (WGS) entry which is preliminary data.</text>
</comment>
<dbReference type="SUPFAM" id="SSF51306">
    <property type="entry name" value="LexA/Signal peptidase"/>
    <property type="match status" value="1"/>
</dbReference>
<dbReference type="InterPro" id="IPR036286">
    <property type="entry name" value="LexA/Signal_pep-like_sf"/>
</dbReference>
<dbReference type="PROSITE" id="PS00501">
    <property type="entry name" value="SPASE_I_1"/>
    <property type="match status" value="1"/>
</dbReference>
<feature type="domain" description="Peptidase S26" evidence="10">
    <location>
        <begin position="19"/>
        <end position="176"/>
    </location>
</feature>
<evidence type="ECO:0000256" key="2">
    <source>
        <dbReference type="ARBA" id="ARBA00004401"/>
    </source>
</evidence>
<dbReference type="PANTHER" id="PTHR43390:SF1">
    <property type="entry name" value="CHLOROPLAST PROCESSING PEPTIDASE"/>
    <property type="match status" value="1"/>
</dbReference>
<dbReference type="AlphaFoldDB" id="A0A371INV3"/>
<keyword evidence="6 8" id="KW-0378">Hydrolase</keyword>
<dbReference type="RefSeq" id="WP_068911474.1">
    <property type="nucleotide sequence ID" value="NZ_MBEW02000001.1"/>
</dbReference>
<dbReference type="InterPro" id="IPR019757">
    <property type="entry name" value="Pept_S26A_signal_pept_1_Lys-AS"/>
</dbReference>
<dbReference type="PROSITE" id="PS00761">
    <property type="entry name" value="SPASE_I_3"/>
    <property type="match status" value="1"/>
</dbReference>
<evidence type="ECO:0000256" key="9">
    <source>
        <dbReference type="RuleBase" id="RU362042"/>
    </source>
</evidence>
<dbReference type="Gene3D" id="2.10.109.10">
    <property type="entry name" value="Umud Fragment, subunit A"/>
    <property type="match status" value="1"/>
</dbReference>
<dbReference type="Pfam" id="PF10502">
    <property type="entry name" value="Peptidase_S26"/>
    <property type="match status" value="1"/>
</dbReference>
<comment type="similarity">
    <text evidence="3 9">Belongs to the peptidase S26 family.</text>
</comment>
<dbReference type="Proteomes" id="UP000093352">
    <property type="component" value="Unassembled WGS sequence"/>
</dbReference>
<evidence type="ECO:0000256" key="1">
    <source>
        <dbReference type="ARBA" id="ARBA00000677"/>
    </source>
</evidence>
<organism evidence="11 12">
    <name type="scientific">Criibacterium bergeronii</name>
    <dbReference type="NCBI Taxonomy" id="1871336"/>
    <lineage>
        <taxon>Bacteria</taxon>
        <taxon>Bacillati</taxon>
        <taxon>Bacillota</taxon>
        <taxon>Clostridia</taxon>
        <taxon>Peptostreptococcales</taxon>
        <taxon>Filifactoraceae</taxon>
        <taxon>Criibacterium</taxon>
    </lineage>
</organism>
<protein>
    <recommendedName>
        <fullName evidence="4 8">Signal peptidase I</fullName>
        <ecNumber evidence="4 8">3.4.21.89</ecNumber>
    </recommendedName>
</protein>
<dbReference type="InterPro" id="IPR019758">
    <property type="entry name" value="Pept_S26A_signal_pept_1_CS"/>
</dbReference>
<dbReference type="InterPro" id="IPR000223">
    <property type="entry name" value="Pept_S26A_signal_pept_1"/>
</dbReference>
<dbReference type="GO" id="GO:0009003">
    <property type="term" value="F:signal peptidase activity"/>
    <property type="evidence" value="ECO:0007669"/>
    <property type="project" value="UniProtKB-EC"/>
</dbReference>
<evidence type="ECO:0000256" key="8">
    <source>
        <dbReference type="RuleBase" id="RU003993"/>
    </source>
</evidence>
<dbReference type="PANTHER" id="PTHR43390">
    <property type="entry name" value="SIGNAL PEPTIDASE I"/>
    <property type="match status" value="1"/>
</dbReference>
<keyword evidence="5 8" id="KW-0645">Protease</keyword>
<dbReference type="InterPro" id="IPR019756">
    <property type="entry name" value="Pept_S26A_signal_pept_1_Ser-AS"/>
</dbReference>
<accession>A0A371INV3</accession>
<gene>
    <name evidence="11" type="primary">lepB</name>
    <name evidence="11" type="ORF">BBG48_000170</name>
</gene>
<sequence>MEPQDSQQVNKIDIKKEIVEWIKTIIFAFALAFLITIFVAPTIVRGQSMYPTLDNNNYLILNKTSYWFSQPKNGDIIVFKSTLPDEKNEYKDLVKRIIGVPGDHVVITDGKVYINDELQEEGYINGDYTDGLVDLTVPDNSVFVMGDNRPNSLDSRSEQVGIVSEDSIIGKVAIRVFPFNQIRGF</sequence>
<comment type="catalytic activity">
    <reaction evidence="1 8">
        <text>Cleavage of hydrophobic, N-terminal signal or leader sequences from secreted and periplasmic proteins.</text>
        <dbReference type="EC" id="3.4.21.89"/>
    </reaction>
</comment>
<keyword evidence="12" id="KW-1185">Reference proteome</keyword>
<dbReference type="GO" id="GO:0005886">
    <property type="term" value="C:plasma membrane"/>
    <property type="evidence" value="ECO:0007669"/>
    <property type="project" value="UniProtKB-SubCell"/>
</dbReference>
<evidence type="ECO:0000313" key="11">
    <source>
        <dbReference type="EMBL" id="RDY22171.1"/>
    </source>
</evidence>